<dbReference type="AlphaFoldDB" id="A0A0N4WB12"/>
<protein>
    <submittedName>
        <fullName evidence="3">HTH_Tnp_Tc3_2 domain-containing protein</fullName>
    </submittedName>
</protein>
<evidence type="ECO:0000313" key="1">
    <source>
        <dbReference type="EMBL" id="VDO32415.1"/>
    </source>
</evidence>
<keyword evidence="2" id="KW-1185">Reference proteome</keyword>
<evidence type="ECO:0000313" key="3">
    <source>
        <dbReference type="WBParaSite" id="HPLM_0000760901-mRNA-1"/>
    </source>
</evidence>
<reference evidence="3" key="1">
    <citation type="submission" date="2017-02" db="UniProtKB">
        <authorList>
            <consortium name="WormBaseParasite"/>
        </authorList>
    </citation>
    <scope>IDENTIFICATION</scope>
</reference>
<reference evidence="1 2" key="2">
    <citation type="submission" date="2018-11" db="EMBL/GenBank/DDBJ databases">
        <authorList>
            <consortium name="Pathogen Informatics"/>
        </authorList>
    </citation>
    <scope>NUCLEOTIDE SEQUENCE [LARGE SCALE GENOMIC DNA]</scope>
    <source>
        <strain evidence="1 2">MHpl1</strain>
    </source>
</reference>
<dbReference type="EMBL" id="UZAF01016693">
    <property type="protein sequence ID" value="VDO32415.1"/>
    <property type="molecule type" value="Genomic_DNA"/>
</dbReference>
<accession>A0A0N4WB12</accession>
<evidence type="ECO:0000313" key="2">
    <source>
        <dbReference type="Proteomes" id="UP000268014"/>
    </source>
</evidence>
<gene>
    <name evidence="1" type="ORF">HPLM_LOCUS7601</name>
</gene>
<organism evidence="3">
    <name type="scientific">Haemonchus placei</name>
    <name type="common">Barber's pole worm</name>
    <dbReference type="NCBI Taxonomy" id="6290"/>
    <lineage>
        <taxon>Eukaryota</taxon>
        <taxon>Metazoa</taxon>
        <taxon>Ecdysozoa</taxon>
        <taxon>Nematoda</taxon>
        <taxon>Chromadorea</taxon>
        <taxon>Rhabditida</taxon>
        <taxon>Rhabditina</taxon>
        <taxon>Rhabditomorpha</taxon>
        <taxon>Strongyloidea</taxon>
        <taxon>Trichostrongylidae</taxon>
        <taxon>Haemonchus</taxon>
    </lineage>
</organism>
<name>A0A0N4WB12_HAEPC</name>
<sequence>MAPVVIARSFGLPRSTANSANRRFHEEDFLNGLPHKRFPVTVENDQHVALIRSRLLRNPKRNMKKMVKQYKMAEVTVSNIVKLGENRQAGQGGKLKLLPTHKTTMGSPGRLGKLIGKGSRHSSRFPAQSMFYEVVNSNEKMPLAFVEPRVKINEVQ</sequence>
<dbReference type="Proteomes" id="UP000268014">
    <property type="component" value="Unassembled WGS sequence"/>
</dbReference>
<proteinExistence type="predicted"/>
<dbReference type="WBParaSite" id="HPLM_0000760901-mRNA-1">
    <property type="protein sequence ID" value="HPLM_0000760901-mRNA-1"/>
    <property type="gene ID" value="HPLM_0000760901"/>
</dbReference>